<dbReference type="PANTHER" id="PTHR33021">
    <property type="entry name" value="BLUE COPPER PROTEIN"/>
    <property type="match status" value="1"/>
</dbReference>
<keyword evidence="3" id="KW-0325">Glycoprotein</keyword>
<dbReference type="CDD" id="cd04216">
    <property type="entry name" value="Phytocyanin"/>
    <property type="match status" value="1"/>
</dbReference>
<organism evidence="7 8">
    <name type="scientific">Eleusine coracana subsp. coracana</name>
    <dbReference type="NCBI Taxonomy" id="191504"/>
    <lineage>
        <taxon>Eukaryota</taxon>
        <taxon>Viridiplantae</taxon>
        <taxon>Streptophyta</taxon>
        <taxon>Embryophyta</taxon>
        <taxon>Tracheophyta</taxon>
        <taxon>Spermatophyta</taxon>
        <taxon>Magnoliopsida</taxon>
        <taxon>Liliopsida</taxon>
        <taxon>Poales</taxon>
        <taxon>Poaceae</taxon>
        <taxon>PACMAD clade</taxon>
        <taxon>Chloridoideae</taxon>
        <taxon>Cynodonteae</taxon>
        <taxon>Eleusininae</taxon>
        <taxon>Eleusine</taxon>
    </lineage>
</organism>
<evidence type="ECO:0000256" key="5">
    <source>
        <dbReference type="SAM" id="SignalP"/>
    </source>
</evidence>
<comment type="caution">
    <text evidence="7">The sequence shown here is derived from an EMBL/GenBank/DDBJ whole genome shotgun (WGS) entry which is preliminary data.</text>
</comment>
<evidence type="ECO:0000256" key="4">
    <source>
        <dbReference type="SAM" id="MobiDB-lite"/>
    </source>
</evidence>
<dbReference type="PROSITE" id="PS00196">
    <property type="entry name" value="COPPER_BLUE"/>
    <property type="match status" value="1"/>
</dbReference>
<dbReference type="GO" id="GO:0009055">
    <property type="term" value="F:electron transfer activity"/>
    <property type="evidence" value="ECO:0007669"/>
    <property type="project" value="InterPro"/>
</dbReference>
<sequence length="161" mass="17120">MAKALVLVTLLVVAGYAAQASATAYNVGDSQGWTTGADYTRWASNKAFAVGDTLAFSYPPKAHSVTEVNKSDYDACSGRNALRDDDKGNTVVTLDSPGWHYYICNVPGHCAAGMKLAVLVSATPNGVTRAEAPLVAPWSRRWAPSSPRPRALRSSSRCSEI</sequence>
<dbReference type="InterPro" id="IPR003245">
    <property type="entry name" value="Phytocyanin_dom"/>
</dbReference>
<keyword evidence="5" id="KW-0732">Signal</keyword>
<reference evidence="7" key="2">
    <citation type="submission" date="2021-12" db="EMBL/GenBank/DDBJ databases">
        <title>Resequencing data analysis of finger millet.</title>
        <authorList>
            <person name="Hatakeyama M."/>
            <person name="Aluri S."/>
            <person name="Balachadran M.T."/>
            <person name="Sivarajan S.R."/>
            <person name="Poveda L."/>
            <person name="Shimizu-Inatsugi R."/>
            <person name="Schlapbach R."/>
            <person name="Sreeman S.M."/>
            <person name="Shimizu K.K."/>
        </authorList>
    </citation>
    <scope>NUCLEOTIDE SEQUENCE</scope>
</reference>
<dbReference type="SUPFAM" id="SSF49503">
    <property type="entry name" value="Cupredoxins"/>
    <property type="match status" value="1"/>
</dbReference>
<dbReference type="GO" id="GO:0046872">
    <property type="term" value="F:metal ion binding"/>
    <property type="evidence" value="ECO:0007669"/>
    <property type="project" value="UniProtKB-KW"/>
</dbReference>
<dbReference type="EMBL" id="BQKI01000007">
    <property type="protein sequence ID" value="GJM98540.1"/>
    <property type="molecule type" value="Genomic_DNA"/>
</dbReference>
<evidence type="ECO:0000256" key="3">
    <source>
        <dbReference type="ARBA" id="ARBA00023180"/>
    </source>
</evidence>
<evidence type="ECO:0000259" key="6">
    <source>
        <dbReference type="PROSITE" id="PS51485"/>
    </source>
</evidence>
<feature type="domain" description="Phytocyanin" evidence="6">
    <location>
        <begin position="23"/>
        <end position="122"/>
    </location>
</feature>
<feature type="chain" id="PRO_5043764128" description="Phytocyanin domain-containing protein" evidence="5">
    <location>
        <begin position="23"/>
        <end position="161"/>
    </location>
</feature>
<dbReference type="InterPro" id="IPR039391">
    <property type="entry name" value="Phytocyanin-like"/>
</dbReference>
<dbReference type="Pfam" id="PF02298">
    <property type="entry name" value="Cu_bind_like"/>
    <property type="match status" value="1"/>
</dbReference>
<dbReference type="InterPro" id="IPR008972">
    <property type="entry name" value="Cupredoxin"/>
</dbReference>
<dbReference type="PANTHER" id="PTHR33021:SF439">
    <property type="entry name" value="OS09G0469300 PROTEIN"/>
    <property type="match status" value="1"/>
</dbReference>
<keyword evidence="2" id="KW-0186">Copper</keyword>
<reference evidence="7" key="1">
    <citation type="journal article" date="2018" name="DNA Res.">
        <title>Multiple hybrid de novo genome assembly of finger millet, an orphan allotetraploid crop.</title>
        <authorList>
            <person name="Hatakeyama M."/>
            <person name="Aluri S."/>
            <person name="Balachadran M.T."/>
            <person name="Sivarajan S.R."/>
            <person name="Patrignani A."/>
            <person name="Gruter S."/>
            <person name="Poveda L."/>
            <person name="Shimizu-Inatsugi R."/>
            <person name="Baeten J."/>
            <person name="Francoijs K.J."/>
            <person name="Nataraja K.N."/>
            <person name="Reddy Y.A.N."/>
            <person name="Phadnis S."/>
            <person name="Ravikumar R.L."/>
            <person name="Schlapbach R."/>
            <person name="Sreeman S.M."/>
            <person name="Shimizu K.K."/>
        </authorList>
    </citation>
    <scope>NUCLEOTIDE SEQUENCE</scope>
</reference>
<name>A0AAV5CK75_ELECO</name>
<accession>A0AAV5CK75</accession>
<evidence type="ECO:0000313" key="7">
    <source>
        <dbReference type="EMBL" id="GJM98540.1"/>
    </source>
</evidence>
<feature type="signal peptide" evidence="5">
    <location>
        <begin position="1"/>
        <end position="22"/>
    </location>
</feature>
<proteinExistence type="predicted"/>
<dbReference type="FunFam" id="2.60.40.420:FF:000003">
    <property type="entry name" value="Blue copper"/>
    <property type="match status" value="1"/>
</dbReference>
<dbReference type="Gene3D" id="2.60.40.420">
    <property type="entry name" value="Cupredoxins - blue copper proteins"/>
    <property type="match status" value="1"/>
</dbReference>
<evidence type="ECO:0000313" key="8">
    <source>
        <dbReference type="Proteomes" id="UP001054889"/>
    </source>
</evidence>
<dbReference type="Proteomes" id="UP001054889">
    <property type="component" value="Unassembled WGS sequence"/>
</dbReference>
<evidence type="ECO:0000256" key="2">
    <source>
        <dbReference type="ARBA" id="ARBA00023008"/>
    </source>
</evidence>
<dbReference type="GO" id="GO:0005886">
    <property type="term" value="C:plasma membrane"/>
    <property type="evidence" value="ECO:0007669"/>
    <property type="project" value="TreeGrafter"/>
</dbReference>
<keyword evidence="8" id="KW-1185">Reference proteome</keyword>
<protein>
    <recommendedName>
        <fullName evidence="6">Phytocyanin domain-containing protein</fullName>
    </recommendedName>
</protein>
<gene>
    <name evidence="7" type="primary">ga15564</name>
    <name evidence="7" type="ORF">PR202_ga15564</name>
</gene>
<feature type="region of interest" description="Disordered" evidence="4">
    <location>
        <begin position="142"/>
        <end position="161"/>
    </location>
</feature>
<dbReference type="InterPro" id="IPR028871">
    <property type="entry name" value="BlueCu_1_BS"/>
</dbReference>
<evidence type="ECO:0000256" key="1">
    <source>
        <dbReference type="ARBA" id="ARBA00022723"/>
    </source>
</evidence>
<keyword evidence="1" id="KW-0479">Metal-binding</keyword>
<dbReference type="AlphaFoldDB" id="A0AAV5CK75"/>
<dbReference type="PROSITE" id="PS51485">
    <property type="entry name" value="PHYTOCYANIN"/>
    <property type="match status" value="1"/>
</dbReference>